<organism evidence="1">
    <name type="scientific">bioreactor metagenome</name>
    <dbReference type="NCBI Taxonomy" id="1076179"/>
    <lineage>
        <taxon>unclassified sequences</taxon>
        <taxon>metagenomes</taxon>
        <taxon>ecological metagenomes</taxon>
    </lineage>
</organism>
<dbReference type="AlphaFoldDB" id="A0A645CWL9"/>
<accession>A0A645CWL9</accession>
<dbReference type="PROSITE" id="PS51257">
    <property type="entry name" value="PROKAR_LIPOPROTEIN"/>
    <property type="match status" value="1"/>
</dbReference>
<dbReference type="EMBL" id="VSSQ01030847">
    <property type="protein sequence ID" value="MPM81526.1"/>
    <property type="molecule type" value="Genomic_DNA"/>
</dbReference>
<protein>
    <recommendedName>
        <fullName evidence="2">DUF4358 domain-containing protein</fullName>
    </recommendedName>
</protein>
<name>A0A645CWL9_9ZZZZ</name>
<evidence type="ECO:0008006" key="2">
    <source>
        <dbReference type="Google" id="ProtNLM"/>
    </source>
</evidence>
<gene>
    <name evidence="1" type="ORF">SDC9_128579</name>
</gene>
<comment type="caution">
    <text evidence="1">The sequence shown here is derived from an EMBL/GenBank/DDBJ whole genome shotgun (WGS) entry which is preliminary data.</text>
</comment>
<evidence type="ECO:0000313" key="1">
    <source>
        <dbReference type="EMBL" id="MPM81526.1"/>
    </source>
</evidence>
<reference evidence="1" key="1">
    <citation type="submission" date="2019-08" db="EMBL/GenBank/DDBJ databases">
        <authorList>
            <person name="Kucharzyk K."/>
            <person name="Murdoch R.W."/>
            <person name="Higgins S."/>
            <person name="Loffler F."/>
        </authorList>
    </citation>
    <scope>NUCLEOTIDE SEQUENCE</scope>
</reference>
<proteinExistence type="predicted"/>
<sequence length="180" mass="20283">MKKIICLILISACFAILFAACDLTKPVDTTENEKSTDLTDEIDTTLTKESNKVINTMKLSDIIDKVYSESSLPADDYKYYVTNEINKDSCEYFFGKDFNYIEAVSSEPEIGYGYSFCLVRVDESKTNDIAKLIEENAKLDKWVCVSAEYKTVAVNGNVIMLCMTKEETCTALKTAFLNIK</sequence>